<evidence type="ECO:0000313" key="3">
    <source>
        <dbReference type="EMBL" id="PTE21282.1"/>
    </source>
</evidence>
<dbReference type="InterPro" id="IPR012347">
    <property type="entry name" value="Ferritin-like"/>
</dbReference>
<feature type="signal peptide" evidence="1">
    <location>
        <begin position="1"/>
        <end position="23"/>
    </location>
</feature>
<protein>
    <submittedName>
        <fullName evidence="3">DUF4142 domain-containing protein</fullName>
    </submittedName>
</protein>
<keyword evidence="1" id="KW-0732">Signal</keyword>
<dbReference type="AlphaFoldDB" id="A0A2T4JTP1"/>
<evidence type="ECO:0000313" key="4">
    <source>
        <dbReference type="Proteomes" id="UP000241010"/>
    </source>
</evidence>
<feature type="chain" id="PRO_5015772523" evidence="1">
    <location>
        <begin position="24"/>
        <end position="173"/>
    </location>
</feature>
<proteinExistence type="predicted"/>
<accession>A0A2T4JTP1</accession>
<dbReference type="Pfam" id="PF13628">
    <property type="entry name" value="DUF4142"/>
    <property type="match status" value="1"/>
</dbReference>
<sequence length="173" mass="18157">MKLVTLALGLGLALAPVAQTAVAQLRETPLVIVDDPQVFSDMALSSAMYGIISSEIALERSQDAEVRAFAETMVAEKTEATAQLIEAAKADKVTPAAGMSPRHLADVDTLKKSSAEDFDDSYLSAQGRAHDEAVTLFQGFAAEGQPGALRDFAAEAVEGLAQHQADLRGLSAN</sequence>
<feature type="domain" description="DUF4142" evidence="2">
    <location>
        <begin position="37"/>
        <end position="168"/>
    </location>
</feature>
<organism evidence="3 4">
    <name type="scientific">Cereibacter changlensis JA139</name>
    <dbReference type="NCBI Taxonomy" id="1188249"/>
    <lineage>
        <taxon>Bacteria</taxon>
        <taxon>Pseudomonadati</taxon>
        <taxon>Pseudomonadota</taxon>
        <taxon>Alphaproteobacteria</taxon>
        <taxon>Rhodobacterales</taxon>
        <taxon>Paracoccaceae</taxon>
        <taxon>Cereibacter</taxon>
    </lineage>
</organism>
<comment type="caution">
    <text evidence="3">The sequence shown here is derived from an EMBL/GenBank/DDBJ whole genome shotgun (WGS) entry which is preliminary data.</text>
</comment>
<keyword evidence="4" id="KW-1185">Reference proteome</keyword>
<dbReference type="PANTHER" id="PTHR38593:SF1">
    <property type="entry name" value="BLR2558 PROTEIN"/>
    <property type="match status" value="1"/>
</dbReference>
<dbReference type="EMBL" id="PZKG01000057">
    <property type="protein sequence ID" value="PTE21282.1"/>
    <property type="molecule type" value="Genomic_DNA"/>
</dbReference>
<dbReference type="RefSeq" id="WP_107664369.1">
    <property type="nucleotide sequence ID" value="NZ_PZKG01000057.1"/>
</dbReference>
<dbReference type="Proteomes" id="UP000241010">
    <property type="component" value="Unassembled WGS sequence"/>
</dbReference>
<evidence type="ECO:0000259" key="2">
    <source>
        <dbReference type="Pfam" id="PF13628"/>
    </source>
</evidence>
<evidence type="ECO:0000256" key="1">
    <source>
        <dbReference type="SAM" id="SignalP"/>
    </source>
</evidence>
<dbReference type="PANTHER" id="PTHR38593">
    <property type="entry name" value="BLR2558 PROTEIN"/>
    <property type="match status" value="1"/>
</dbReference>
<gene>
    <name evidence="3" type="ORF">C5F48_13170</name>
</gene>
<reference evidence="3 4" key="1">
    <citation type="submission" date="2018-03" db="EMBL/GenBank/DDBJ databases">
        <title>Cereibacter changlensis.</title>
        <authorList>
            <person name="Meyer T.E."/>
            <person name="Miller S."/>
            <person name="Lodha T."/>
            <person name="Gandham S."/>
            <person name="Chintalapati S."/>
            <person name="Chintalapati V.R."/>
        </authorList>
    </citation>
    <scope>NUCLEOTIDE SEQUENCE [LARGE SCALE GENOMIC DNA]</scope>
    <source>
        <strain evidence="3 4">JA139</strain>
    </source>
</reference>
<name>A0A2T4JTP1_9RHOB</name>
<dbReference type="Gene3D" id="1.20.1260.10">
    <property type="match status" value="1"/>
</dbReference>
<dbReference type="OrthoDB" id="7867467at2"/>
<dbReference type="InterPro" id="IPR025419">
    <property type="entry name" value="DUF4142"/>
</dbReference>